<dbReference type="Proteomes" id="UP001187192">
    <property type="component" value="Unassembled WGS sequence"/>
</dbReference>
<sequence length="90" mass="10356">MDSLGWSWHQICAGLAEDKARKSRGPEITRLKAGVAHGLGCEFGPQLLRAWLVWAGITRAGIEPQQWLYLRKKGKKKKRKEKEEEERKTK</sequence>
<evidence type="ECO:0000313" key="3">
    <source>
        <dbReference type="EMBL" id="GMN28083.1"/>
    </source>
</evidence>
<gene>
    <name evidence="1" type="ORF">TIFTF001_041113</name>
    <name evidence="2" type="ORF">TIFTF001_041117</name>
    <name evidence="3" type="ORF">TIFTF001_041119</name>
    <name evidence="4" type="ORF">TIFTF001_041123</name>
</gene>
<evidence type="ECO:0000313" key="4">
    <source>
        <dbReference type="EMBL" id="GMN28098.1"/>
    </source>
</evidence>
<dbReference type="EMBL" id="BTGU01001712">
    <property type="protein sequence ID" value="GMN28098.1"/>
    <property type="molecule type" value="Genomic_DNA"/>
</dbReference>
<organism evidence="3 5">
    <name type="scientific">Ficus carica</name>
    <name type="common">Common fig</name>
    <dbReference type="NCBI Taxonomy" id="3494"/>
    <lineage>
        <taxon>Eukaryota</taxon>
        <taxon>Viridiplantae</taxon>
        <taxon>Streptophyta</taxon>
        <taxon>Embryophyta</taxon>
        <taxon>Tracheophyta</taxon>
        <taxon>Spermatophyta</taxon>
        <taxon>Magnoliopsida</taxon>
        <taxon>eudicotyledons</taxon>
        <taxon>Gunneridae</taxon>
        <taxon>Pentapetalae</taxon>
        <taxon>rosids</taxon>
        <taxon>fabids</taxon>
        <taxon>Rosales</taxon>
        <taxon>Moraceae</taxon>
        <taxon>Ficeae</taxon>
        <taxon>Ficus</taxon>
    </lineage>
</organism>
<evidence type="ECO:0000313" key="1">
    <source>
        <dbReference type="EMBL" id="GMN28046.1"/>
    </source>
</evidence>
<comment type="caution">
    <text evidence="3">The sequence shown here is derived from an EMBL/GenBank/DDBJ whole genome shotgun (WGS) entry which is preliminary data.</text>
</comment>
<evidence type="ECO:0000313" key="5">
    <source>
        <dbReference type="Proteomes" id="UP001187192"/>
    </source>
</evidence>
<dbReference type="AlphaFoldDB" id="A0AA87Z276"/>
<proteinExistence type="predicted"/>
<protein>
    <submittedName>
        <fullName evidence="3">Uncharacterized protein</fullName>
    </submittedName>
</protein>
<dbReference type="EMBL" id="BTGU01001711">
    <property type="protein sequence ID" value="GMN28083.1"/>
    <property type="molecule type" value="Genomic_DNA"/>
</dbReference>
<dbReference type="EMBL" id="BTGU01001710">
    <property type="protein sequence ID" value="GMN28066.1"/>
    <property type="molecule type" value="Genomic_DNA"/>
</dbReference>
<dbReference type="EMBL" id="BTGU01001709">
    <property type="protein sequence ID" value="GMN28046.1"/>
    <property type="molecule type" value="Genomic_DNA"/>
</dbReference>
<keyword evidence="5" id="KW-1185">Reference proteome</keyword>
<reference evidence="3" key="1">
    <citation type="submission" date="2023-07" db="EMBL/GenBank/DDBJ databases">
        <title>draft genome sequence of fig (Ficus carica).</title>
        <authorList>
            <person name="Takahashi T."/>
            <person name="Nishimura K."/>
        </authorList>
    </citation>
    <scope>NUCLEOTIDE SEQUENCE</scope>
</reference>
<evidence type="ECO:0000313" key="2">
    <source>
        <dbReference type="EMBL" id="GMN28066.1"/>
    </source>
</evidence>
<name>A0AA87Z276_FICCA</name>
<accession>A0AA87Z276</accession>